<reference evidence="2 3" key="1">
    <citation type="submission" date="2018-08" db="EMBL/GenBank/DDBJ databases">
        <title>Genomic Encyclopedia of Type Strains, Phase III (KMG-III): the genomes of soil and plant-associated and newly described type strains.</title>
        <authorList>
            <person name="Whitman W."/>
        </authorList>
    </citation>
    <scope>NUCLEOTIDE SEQUENCE [LARGE SCALE GENOMIC DNA]</scope>
    <source>
        <strain evidence="2 3">CGMCC 1.10966</strain>
    </source>
</reference>
<evidence type="ECO:0000313" key="2">
    <source>
        <dbReference type="EMBL" id="REE92724.1"/>
    </source>
</evidence>
<dbReference type="InterPro" id="IPR017853">
    <property type="entry name" value="GH"/>
</dbReference>
<dbReference type="SUPFAM" id="SSF51445">
    <property type="entry name" value="(Trans)glycosidases"/>
    <property type="match status" value="1"/>
</dbReference>
<accession>A0A3D9SMD5</accession>
<keyword evidence="3" id="KW-1185">Reference proteome</keyword>
<dbReference type="Pfam" id="PF05691">
    <property type="entry name" value="Raffinose_syn"/>
    <property type="match status" value="2"/>
</dbReference>
<keyword evidence="1" id="KW-0119">Carbohydrate metabolism</keyword>
<dbReference type="RefSeq" id="WP_116187653.1">
    <property type="nucleotide sequence ID" value="NZ_QTTN01000003.1"/>
</dbReference>
<dbReference type="PANTHER" id="PTHR31268">
    <property type="match status" value="1"/>
</dbReference>
<dbReference type="Proteomes" id="UP000256304">
    <property type="component" value="Unassembled WGS sequence"/>
</dbReference>
<organism evidence="2 3">
    <name type="scientific">Paenibacillus taihuensis</name>
    <dbReference type="NCBI Taxonomy" id="1156355"/>
    <lineage>
        <taxon>Bacteria</taxon>
        <taxon>Bacillati</taxon>
        <taxon>Bacillota</taxon>
        <taxon>Bacilli</taxon>
        <taxon>Bacillales</taxon>
        <taxon>Paenibacillaceae</taxon>
        <taxon>Paenibacillus</taxon>
    </lineage>
</organism>
<dbReference type="OrthoDB" id="9758822at2"/>
<proteinExistence type="predicted"/>
<name>A0A3D9SMD5_9BACL</name>
<dbReference type="InterPro" id="IPR013785">
    <property type="entry name" value="Aldolase_TIM"/>
</dbReference>
<dbReference type="PANTHER" id="PTHR31268:SF32">
    <property type="entry name" value="GALACTINOL--SUCROSE GALACTOSYLTRANSFERASE 2-RELATED"/>
    <property type="match status" value="1"/>
</dbReference>
<dbReference type="Gene3D" id="3.20.20.70">
    <property type="entry name" value="Aldolase class I"/>
    <property type="match status" value="1"/>
</dbReference>
<dbReference type="AlphaFoldDB" id="A0A3D9SMD5"/>
<dbReference type="EMBL" id="QTTN01000003">
    <property type="protein sequence ID" value="REE92724.1"/>
    <property type="molecule type" value="Genomic_DNA"/>
</dbReference>
<dbReference type="InterPro" id="IPR008811">
    <property type="entry name" value="Glycosyl_hydrolases_36"/>
</dbReference>
<sequence length="701" mass="76690">MMKFDEQAVFGPLQVAVKLDGQKEPEALAPTGVEQETDGQRSAVVYRFANEAETVRAAVRVTTDENGVVLAAVEAETVNDNGFSKQRTFAAEHGVIVMVRPQETIEGLMANYQHKDWWTRPYFNTNTAQLPERTQSIVWKTESGFYNLLPVVGAVYRTDAAGTEGGFALRLSSYESGHTRFQTLAFVLSAGQDPYKLVKLNVDAALKELDYPTLARSSKKYPEMLDTLGWCSWDAFYHKVDEAGLLTKAEELQSLGLPVGWVMIDDGWSETKDGKLVQFDAEPNKFPGGLKRAVSALKEQYGIKHVGVWHTIAGYWGGIHEESEIAKQNRGSLYQVPRGNLIPYPEAGRGFGFWNAWHGYLRRQGVDFVKVDSQAAVLNYLKERKSIGEAAAAAHEALEASVALHFNKTIINCMGMAGENVWHRPVSSVSRNSDDFVPQEKRGFPEHALQNGYNSYYHGVFYWGDWDMYWTSNHDDKQNAVLRSISGGPIYISDAPGNTNADNVWPLIYSDGTIIRCDDTANPTPDCLLVDPAEQQVPMKLWNTAGGAGIVAAFHIHTGSGAVSGSIGPSDVPGLAGEEFAVYEHFTGACSFMGAEQREAFVLEEGGYDLYVIVPVTGGVAPIGLADKYISPASIVSSVSAGGSTVVTLREGGRFAFAAKQQPVRATVDGVEAEVKRVNDNVYEIDGGMARRAVRIEIVTA</sequence>
<evidence type="ECO:0000256" key="1">
    <source>
        <dbReference type="ARBA" id="ARBA00023277"/>
    </source>
</evidence>
<gene>
    <name evidence="2" type="ORF">A8990_10322</name>
</gene>
<protein>
    <submittedName>
        <fullName evidence="2">Raffinose synthase Sip1-like protein</fullName>
    </submittedName>
</protein>
<comment type="caution">
    <text evidence="2">The sequence shown here is derived from an EMBL/GenBank/DDBJ whole genome shotgun (WGS) entry which is preliminary data.</text>
</comment>
<evidence type="ECO:0000313" key="3">
    <source>
        <dbReference type="Proteomes" id="UP000256304"/>
    </source>
</evidence>